<comment type="caution">
    <text evidence="11">The sequence shown here is derived from an EMBL/GenBank/DDBJ whole genome shotgun (WGS) entry which is preliminary data.</text>
</comment>
<reference evidence="11" key="2">
    <citation type="submission" date="2020-11" db="EMBL/GenBank/DDBJ databases">
        <authorList>
            <person name="McCartney M.A."/>
            <person name="Auch B."/>
            <person name="Kono T."/>
            <person name="Mallez S."/>
            <person name="Becker A."/>
            <person name="Gohl D.M."/>
            <person name="Silverstein K.A.T."/>
            <person name="Koren S."/>
            <person name="Bechman K.B."/>
            <person name="Herman A."/>
            <person name="Abrahante J.E."/>
            <person name="Garbe J."/>
        </authorList>
    </citation>
    <scope>NUCLEOTIDE SEQUENCE</scope>
    <source>
        <strain evidence="11">Duluth1</strain>
        <tissue evidence="11">Whole animal</tissue>
    </source>
</reference>
<dbReference type="OrthoDB" id="3561125at2759"/>
<accession>A0A9D4QP15</accession>
<feature type="compositionally biased region" description="Basic and acidic residues" evidence="9">
    <location>
        <begin position="1074"/>
        <end position="1084"/>
    </location>
</feature>
<dbReference type="InterPro" id="IPR036236">
    <property type="entry name" value="Znf_C2H2_sf"/>
</dbReference>
<organism evidence="11 12">
    <name type="scientific">Dreissena polymorpha</name>
    <name type="common">Zebra mussel</name>
    <name type="synonym">Mytilus polymorpha</name>
    <dbReference type="NCBI Taxonomy" id="45954"/>
    <lineage>
        <taxon>Eukaryota</taxon>
        <taxon>Metazoa</taxon>
        <taxon>Spiralia</taxon>
        <taxon>Lophotrochozoa</taxon>
        <taxon>Mollusca</taxon>
        <taxon>Bivalvia</taxon>
        <taxon>Autobranchia</taxon>
        <taxon>Heteroconchia</taxon>
        <taxon>Euheterodonta</taxon>
        <taxon>Imparidentia</taxon>
        <taxon>Neoheterodontei</taxon>
        <taxon>Myida</taxon>
        <taxon>Dreissenoidea</taxon>
        <taxon>Dreissenidae</taxon>
        <taxon>Dreissena</taxon>
    </lineage>
</organism>
<keyword evidence="12" id="KW-1185">Reference proteome</keyword>
<dbReference type="PANTHER" id="PTHR24392">
    <property type="entry name" value="ZINC FINGER PROTEIN"/>
    <property type="match status" value="1"/>
</dbReference>
<evidence type="ECO:0000256" key="1">
    <source>
        <dbReference type="ARBA" id="ARBA00004123"/>
    </source>
</evidence>
<comment type="subcellular location">
    <subcellularLocation>
        <location evidence="1">Nucleus</location>
    </subcellularLocation>
</comment>
<keyword evidence="5" id="KW-0862">Zinc</keyword>
<evidence type="ECO:0000313" key="11">
    <source>
        <dbReference type="EMBL" id="KAH3838079.1"/>
    </source>
</evidence>
<dbReference type="GO" id="GO:0003677">
    <property type="term" value="F:DNA binding"/>
    <property type="evidence" value="ECO:0007669"/>
    <property type="project" value="UniProtKB-KW"/>
</dbReference>
<dbReference type="InterPro" id="IPR013087">
    <property type="entry name" value="Znf_C2H2_type"/>
</dbReference>
<keyword evidence="2" id="KW-0479">Metal-binding</keyword>
<evidence type="ECO:0000256" key="6">
    <source>
        <dbReference type="ARBA" id="ARBA00023125"/>
    </source>
</evidence>
<dbReference type="PROSITE" id="PS50157">
    <property type="entry name" value="ZINC_FINGER_C2H2_2"/>
    <property type="match status" value="3"/>
</dbReference>
<keyword evidence="3" id="KW-0677">Repeat</keyword>
<protein>
    <recommendedName>
        <fullName evidence="10">C2H2-type domain-containing protein</fullName>
    </recommendedName>
</protein>
<keyword evidence="4 8" id="KW-0863">Zinc-finger</keyword>
<dbReference type="Proteomes" id="UP000828390">
    <property type="component" value="Unassembled WGS sequence"/>
</dbReference>
<evidence type="ECO:0000256" key="8">
    <source>
        <dbReference type="PROSITE-ProRule" id="PRU00042"/>
    </source>
</evidence>
<gene>
    <name evidence="11" type="ORF">DPMN_111485</name>
</gene>
<name>A0A9D4QP15_DREPO</name>
<proteinExistence type="predicted"/>
<feature type="region of interest" description="Disordered" evidence="9">
    <location>
        <begin position="1188"/>
        <end position="1218"/>
    </location>
</feature>
<sequence>MTADVYSNVLDCSLHCCGKCKGLFSFPEEKMKHQIACSANPFKSPCTYFACERKVFLQLFQPDDFQVEGAFHPLNMSKDDSFINPFVKLRMPDIFDPSFFLRTPFPSQTQQPGADSTFLLDQNIDVLENNMDTLDGNINCSPDKTTCESFLNQPNVLETPQQIQNIINKNIEYLKSTDIPDLTRTANKHTFPANQGSHRVESPLDRNTSMFEGSRSRVQSPFEKHPGFLDDTLLGFGGYAYPSNPTEKHPGFLDDTHLGYHTGSFSYVFNQAIPFPCNFSSDLMGFMPTNSNETQSTFPQNPPQCPKEQKYIDIGKKDPFFGRNLGLSEMNVKDPFLITASVKSDPVMNDGIEGASMGLIKSSFTKSCEDIHAQVSSNFQLQETSFGFPSTLDEPTQLDYLDLATLDFLTNPNLIPTNCGIGPLREKGAYEKDDDMYSEDNFLYHEQASIQTETVARLEGNLGNKNSFEEPVKYSNEILKPLRLKKYKSDLGKQPDYLVDSRRILYRENLSQIPLFGKSRELSIRCKKVEKMSRKRKMSESNIDGYRNMTKQKLNRKRLCKSGKIFNVREKLTFLTEEQKNSVKAIIGKGDCIFVKKQIDVNKEPVVLVEDIPESIQSMYGTNTSECLSTITNAKLDEKSTFESSVGSKSPRSSHDGVKLTSVLILKCQQCEYTCATGADLKAHCNSHKTETELATESILEANIEPPVEDSLQEKQRCDDQDLSDFIDKLTESAVSNLDATESSIPDQLWRGHTSTESDVQGSLNQATCSDADIKKCAFEVNQNFFKPIHNSETDANNLGALNDVETSNLSDEHVFLTVAGSGFTNVSSVSCDCVLDCNSENLSSFTEANEETNEKIAVVPFSNDSVVNKGGDSYESHCSISVSDFNVANTSQTLVKDEFSFNACLILARNECQHTEHVSYKSDTNITIVEDKELKDLCEVPVKDNELSQHVLKCETEISDLDTEKNNEKVKEVAIKSYLSTDYKLESFNNVHSIETKTETTENDSVTDDDADDDFVDEIKAEEALINNLGEMNAICLENQVETSIAGMDLKPKETSTIDMVNPNVHEGYKTEFHGSVKPDNDNSGKFAHNRTYPRRSNSLPECLNVRYLQRNVKKFVGANFADDFQIQRMDNSNKAFYLDVICETEVSTLANKGGDLSTVSTEGTAQKSSGVEPNVVKESTSISLDHDYFSKSPSSEARETDKTEPVPIKTQSTNSIATCSKNHDSKAVMVSLLQKPKAENSKPDGTENNDAKDHVHLAKEEKHPTHNQVSKSTDITTFDVEDIKGQVLGPYEKDPKVLSCNACQFTTDNRNKYHNHMLKHTGVIYRCDYTGCSFKSIYKRNYDHHVRVKHTEKTLYLCEYCSHRTLDKNSLNRHINNVHLKEHRYKCTDCTFTAYCRTDVVKHYKNSHVQLKQFACNQCDFKTCYAHVLKYHLMGHAGIKPYKCSKCEYQVTNPNCVRRHIESIHRDSEGASCEVLDLSFEIDSKQFNCGADISDRDIQVVELSNEERESIRKIQIENEKNGNLTRPVGRKPAKFLGINCNYDDTSNQTVYISV</sequence>
<feature type="region of interest" description="Disordered" evidence="9">
    <location>
        <begin position="1154"/>
        <end position="1176"/>
    </location>
</feature>
<dbReference type="GO" id="GO:0005634">
    <property type="term" value="C:nucleus"/>
    <property type="evidence" value="ECO:0007669"/>
    <property type="project" value="UniProtKB-SubCell"/>
</dbReference>
<feature type="domain" description="C2H2-type" evidence="10">
    <location>
        <begin position="1416"/>
        <end position="1443"/>
    </location>
</feature>
<evidence type="ECO:0000259" key="10">
    <source>
        <dbReference type="PROSITE" id="PS50157"/>
    </source>
</evidence>
<dbReference type="SUPFAM" id="SSF57667">
    <property type="entry name" value="beta-beta-alpha zinc fingers"/>
    <property type="match status" value="2"/>
</dbReference>
<feature type="domain" description="C2H2-type" evidence="10">
    <location>
        <begin position="1444"/>
        <end position="1472"/>
    </location>
</feature>
<keyword evidence="6" id="KW-0238">DNA-binding</keyword>
<keyword evidence="7" id="KW-0539">Nucleus</keyword>
<evidence type="ECO:0000313" key="12">
    <source>
        <dbReference type="Proteomes" id="UP000828390"/>
    </source>
</evidence>
<evidence type="ECO:0000256" key="9">
    <source>
        <dbReference type="SAM" id="MobiDB-lite"/>
    </source>
</evidence>
<evidence type="ECO:0000256" key="7">
    <source>
        <dbReference type="ARBA" id="ARBA00023242"/>
    </source>
</evidence>
<dbReference type="EMBL" id="JAIWYP010000004">
    <property type="protein sequence ID" value="KAH3838079.1"/>
    <property type="molecule type" value="Genomic_DNA"/>
</dbReference>
<feature type="domain" description="C2H2-type" evidence="10">
    <location>
        <begin position="1358"/>
        <end position="1386"/>
    </location>
</feature>
<dbReference type="PROSITE" id="PS00028">
    <property type="entry name" value="ZINC_FINGER_C2H2_1"/>
    <property type="match status" value="2"/>
</dbReference>
<feature type="compositionally biased region" description="Polar residues" evidence="9">
    <location>
        <begin position="1159"/>
        <end position="1176"/>
    </location>
</feature>
<dbReference type="GO" id="GO:0008270">
    <property type="term" value="F:zinc ion binding"/>
    <property type="evidence" value="ECO:0007669"/>
    <property type="project" value="UniProtKB-KW"/>
</dbReference>
<evidence type="ECO:0000256" key="2">
    <source>
        <dbReference type="ARBA" id="ARBA00022723"/>
    </source>
</evidence>
<dbReference type="Gene3D" id="3.30.160.60">
    <property type="entry name" value="Classic Zinc Finger"/>
    <property type="match status" value="3"/>
</dbReference>
<reference evidence="11" key="1">
    <citation type="journal article" date="2019" name="bioRxiv">
        <title>The Genome of the Zebra Mussel, Dreissena polymorpha: A Resource for Invasive Species Research.</title>
        <authorList>
            <person name="McCartney M.A."/>
            <person name="Auch B."/>
            <person name="Kono T."/>
            <person name="Mallez S."/>
            <person name="Zhang Y."/>
            <person name="Obille A."/>
            <person name="Becker A."/>
            <person name="Abrahante J.E."/>
            <person name="Garbe J."/>
            <person name="Badalamenti J.P."/>
            <person name="Herman A."/>
            <person name="Mangelson H."/>
            <person name="Liachko I."/>
            <person name="Sullivan S."/>
            <person name="Sone E.D."/>
            <person name="Koren S."/>
            <person name="Silverstein K.A.T."/>
            <person name="Beckman K.B."/>
            <person name="Gohl D.M."/>
        </authorList>
    </citation>
    <scope>NUCLEOTIDE SEQUENCE</scope>
    <source>
        <strain evidence="11">Duluth1</strain>
        <tissue evidence="11">Whole animal</tissue>
    </source>
</reference>
<evidence type="ECO:0000256" key="4">
    <source>
        <dbReference type="ARBA" id="ARBA00022771"/>
    </source>
</evidence>
<dbReference type="SMART" id="SM00355">
    <property type="entry name" value="ZnF_C2H2"/>
    <property type="match status" value="7"/>
</dbReference>
<evidence type="ECO:0000256" key="5">
    <source>
        <dbReference type="ARBA" id="ARBA00022833"/>
    </source>
</evidence>
<dbReference type="PANTHER" id="PTHR24392:SF56">
    <property type="entry name" value="ZINC FINGER PROTEIN 510"/>
    <property type="match status" value="1"/>
</dbReference>
<feature type="region of interest" description="Disordered" evidence="9">
    <location>
        <begin position="1074"/>
        <end position="1094"/>
    </location>
</feature>
<evidence type="ECO:0000256" key="3">
    <source>
        <dbReference type="ARBA" id="ARBA00022737"/>
    </source>
</evidence>